<evidence type="ECO:0000313" key="6">
    <source>
        <dbReference type="Proteomes" id="UP000007880"/>
    </source>
</evidence>
<dbReference type="PROSITE" id="PS51608">
    <property type="entry name" value="SAM_MT_UBIE"/>
    <property type="match status" value="1"/>
</dbReference>
<dbReference type="GO" id="GO:0043770">
    <property type="term" value="F:demethylmenaquinone methyltransferase activity"/>
    <property type="evidence" value="ECO:0007669"/>
    <property type="project" value="UniProtKB-UniRule"/>
</dbReference>
<dbReference type="PANTHER" id="PTHR43591:SF24">
    <property type="entry name" value="2-METHOXY-6-POLYPRENYL-1,4-BENZOQUINOL METHYLASE, MITOCHONDRIAL"/>
    <property type="match status" value="1"/>
</dbReference>
<keyword evidence="2 4" id="KW-0808">Transferase</keyword>
<dbReference type="HOGENOM" id="CLU_037990_0_0_0"/>
<evidence type="ECO:0000256" key="1">
    <source>
        <dbReference type="ARBA" id="ARBA00022603"/>
    </source>
</evidence>
<dbReference type="HAMAP" id="MF_01813">
    <property type="entry name" value="MenG_UbiE_methyltr"/>
    <property type="match status" value="1"/>
</dbReference>
<dbReference type="NCBIfam" id="TIGR01934">
    <property type="entry name" value="MenG_MenH_UbiE"/>
    <property type="match status" value="1"/>
</dbReference>
<comment type="function">
    <text evidence="4">Methyltransferase required for the conversion of demethylmenaquinol (DMKH2) to menaquinol (MKH2).</text>
</comment>
<dbReference type="CDD" id="cd02440">
    <property type="entry name" value="AdoMet_MTases"/>
    <property type="match status" value="1"/>
</dbReference>
<organism evidence="5 6">
    <name type="scientific">Caldilinea aerophila (strain DSM 14535 / JCM 11387 / NBRC 104270 / STL-6-O1)</name>
    <dbReference type="NCBI Taxonomy" id="926550"/>
    <lineage>
        <taxon>Bacteria</taxon>
        <taxon>Bacillati</taxon>
        <taxon>Chloroflexota</taxon>
        <taxon>Caldilineae</taxon>
        <taxon>Caldilineales</taxon>
        <taxon>Caldilineaceae</taxon>
        <taxon>Caldilinea</taxon>
    </lineage>
</organism>
<dbReference type="UniPathway" id="UPA00079">
    <property type="reaction ID" value="UER00169"/>
</dbReference>
<dbReference type="PROSITE" id="PS01184">
    <property type="entry name" value="UBIE_2"/>
    <property type="match status" value="1"/>
</dbReference>
<dbReference type="EC" id="2.1.1.163" evidence="4"/>
<keyword evidence="1 4" id="KW-0489">Methyltransferase</keyword>
<dbReference type="InterPro" id="IPR029063">
    <property type="entry name" value="SAM-dependent_MTases_sf"/>
</dbReference>
<protein>
    <recommendedName>
        <fullName evidence="4">Demethylmenaquinone methyltransferase</fullName>
        <ecNumber evidence="4">2.1.1.163</ecNumber>
    </recommendedName>
</protein>
<keyword evidence="4" id="KW-0474">Menaquinone biosynthesis</keyword>
<evidence type="ECO:0000256" key="4">
    <source>
        <dbReference type="HAMAP-Rule" id="MF_01813"/>
    </source>
</evidence>
<dbReference type="PATRIC" id="fig|926550.5.peg.1616"/>
<comment type="catalytic activity">
    <reaction evidence="4">
        <text>a 2-demethylmenaquinol + S-adenosyl-L-methionine = a menaquinol + S-adenosyl-L-homocysteine + H(+)</text>
        <dbReference type="Rhea" id="RHEA:42640"/>
        <dbReference type="Rhea" id="RHEA-COMP:9539"/>
        <dbReference type="Rhea" id="RHEA-COMP:9563"/>
        <dbReference type="ChEBI" id="CHEBI:15378"/>
        <dbReference type="ChEBI" id="CHEBI:18151"/>
        <dbReference type="ChEBI" id="CHEBI:55437"/>
        <dbReference type="ChEBI" id="CHEBI:57856"/>
        <dbReference type="ChEBI" id="CHEBI:59789"/>
        <dbReference type="EC" id="2.1.1.163"/>
    </reaction>
</comment>
<dbReference type="GO" id="GO:0032259">
    <property type="term" value="P:methylation"/>
    <property type="evidence" value="ECO:0007669"/>
    <property type="project" value="UniProtKB-KW"/>
</dbReference>
<dbReference type="AlphaFoldDB" id="I0I2T5"/>
<dbReference type="STRING" id="926550.CLDAP_15330"/>
<proteinExistence type="inferred from homology"/>
<name>I0I2T5_CALAS</name>
<dbReference type="PANTHER" id="PTHR43591">
    <property type="entry name" value="METHYLTRANSFERASE"/>
    <property type="match status" value="1"/>
</dbReference>
<dbReference type="eggNOG" id="COG2226">
    <property type="taxonomic scope" value="Bacteria"/>
</dbReference>
<dbReference type="Gene3D" id="3.40.50.150">
    <property type="entry name" value="Vaccinia Virus protein VP39"/>
    <property type="match status" value="1"/>
</dbReference>
<comment type="pathway">
    <text evidence="4">Quinol/quinone metabolism; menaquinone biosynthesis; menaquinol from 1,4-dihydroxy-2-naphthoate: step 2/2.</text>
</comment>
<comment type="caution">
    <text evidence="4">Lacks conserved residue(s) required for the propagation of feature annotation.</text>
</comment>
<evidence type="ECO:0000313" key="5">
    <source>
        <dbReference type="EMBL" id="BAL99572.1"/>
    </source>
</evidence>
<feature type="binding site" evidence="4">
    <location>
        <position position="95"/>
    </location>
    <ligand>
        <name>S-adenosyl-L-methionine</name>
        <dbReference type="ChEBI" id="CHEBI:59789"/>
    </ligand>
</feature>
<gene>
    <name evidence="4" type="primary">menG</name>
    <name evidence="5" type="synonym">ubiE</name>
    <name evidence="5" type="ordered locus">CLDAP_15330</name>
</gene>
<dbReference type="InterPro" id="IPR023576">
    <property type="entry name" value="UbiE/COQ5_MeTrFase_CS"/>
</dbReference>
<evidence type="ECO:0000256" key="3">
    <source>
        <dbReference type="ARBA" id="ARBA00022691"/>
    </source>
</evidence>
<sequence>MNIEAMNSEAQKGSVLPPPEEKAVYVNRMFARIAPTYDLMNRLMTFGQDQRWRREMLDYCNLPPHGLLLDVGTGTGDIAYMAMRRYPTVRAIGSDFTYEMMAAGVNKVPGVQLPFIQADACMLPFPDNTFDAVVSGFLIRNVVDRVAAFREMARVTKPGGRVVCLETTPPSNSVLGPLFRLYFFQIVPLIGSVVARDRQAYAYLPHSTVEFPPPAELARMMERAGLHYVFYVERMMRAVAIHVGTKLPLPA</sequence>
<dbReference type="SUPFAM" id="SSF53335">
    <property type="entry name" value="S-adenosyl-L-methionine-dependent methyltransferases"/>
    <property type="match status" value="1"/>
</dbReference>
<comment type="similarity">
    <text evidence="4">Belongs to the class I-like SAM-binding methyltransferase superfamily. MenG/UbiE family.</text>
</comment>
<dbReference type="KEGG" id="cap:CLDAP_15330"/>
<keyword evidence="6" id="KW-1185">Reference proteome</keyword>
<keyword evidence="3 4" id="KW-0949">S-adenosyl-L-methionine</keyword>
<dbReference type="RefSeq" id="WP_014432811.1">
    <property type="nucleotide sequence ID" value="NC_017079.1"/>
</dbReference>
<reference evidence="5 6" key="1">
    <citation type="submission" date="2012-02" db="EMBL/GenBank/DDBJ databases">
        <title>Complete genome sequence of Caldilinea aerophila DSM 14535 (= NBRC 102666).</title>
        <authorList>
            <person name="Oguchi A."/>
            <person name="Hosoyama A."/>
            <person name="Sekine M."/>
            <person name="Fukai R."/>
            <person name="Kato Y."/>
            <person name="Nakamura S."/>
            <person name="Hanada S."/>
            <person name="Yamazaki S."/>
            <person name="Fujita N."/>
        </authorList>
    </citation>
    <scope>NUCLEOTIDE SEQUENCE [LARGE SCALE GENOMIC DNA]</scope>
    <source>
        <strain evidence="6">DSM 14535 / JCM 11387 / NBRC 104270 / STL-6-O1</strain>
    </source>
</reference>
<dbReference type="InterPro" id="IPR004033">
    <property type="entry name" value="UbiE/COQ5_MeTrFase"/>
</dbReference>
<feature type="binding site" evidence="4">
    <location>
        <begin position="119"/>
        <end position="120"/>
    </location>
    <ligand>
        <name>S-adenosyl-L-methionine</name>
        <dbReference type="ChEBI" id="CHEBI:59789"/>
    </ligand>
</feature>
<feature type="binding site" evidence="4">
    <location>
        <position position="75"/>
    </location>
    <ligand>
        <name>S-adenosyl-L-methionine</name>
        <dbReference type="ChEBI" id="CHEBI:59789"/>
    </ligand>
</feature>
<dbReference type="EMBL" id="AP012337">
    <property type="protein sequence ID" value="BAL99572.1"/>
    <property type="molecule type" value="Genomic_DNA"/>
</dbReference>
<dbReference type="GO" id="GO:0009234">
    <property type="term" value="P:menaquinone biosynthetic process"/>
    <property type="evidence" value="ECO:0007669"/>
    <property type="project" value="UniProtKB-UniRule"/>
</dbReference>
<evidence type="ECO:0000256" key="2">
    <source>
        <dbReference type="ARBA" id="ARBA00022679"/>
    </source>
</evidence>
<accession>I0I2T5</accession>
<dbReference type="Pfam" id="PF01209">
    <property type="entry name" value="Ubie_methyltran"/>
    <property type="match status" value="1"/>
</dbReference>
<dbReference type="Proteomes" id="UP000007880">
    <property type="component" value="Chromosome"/>
</dbReference>